<reference evidence="2" key="1">
    <citation type="journal article" date="2020" name="Nature">
        <title>Giant virus diversity and host interactions through global metagenomics.</title>
        <authorList>
            <person name="Schulz F."/>
            <person name="Roux S."/>
            <person name="Paez-Espino D."/>
            <person name="Jungbluth S."/>
            <person name="Walsh D.A."/>
            <person name="Denef V.J."/>
            <person name="McMahon K.D."/>
            <person name="Konstantinidis K.T."/>
            <person name="Eloe-Fadrosh E.A."/>
            <person name="Kyrpides N.C."/>
            <person name="Woyke T."/>
        </authorList>
    </citation>
    <scope>NUCLEOTIDE SEQUENCE</scope>
    <source>
        <strain evidence="2">GVMAG-M-3300023184-24</strain>
    </source>
</reference>
<feature type="region of interest" description="Disordered" evidence="1">
    <location>
        <begin position="329"/>
        <end position="349"/>
    </location>
</feature>
<organism evidence="2">
    <name type="scientific">viral metagenome</name>
    <dbReference type="NCBI Taxonomy" id="1070528"/>
    <lineage>
        <taxon>unclassified sequences</taxon>
        <taxon>metagenomes</taxon>
        <taxon>organismal metagenomes</taxon>
    </lineage>
</organism>
<evidence type="ECO:0000256" key="1">
    <source>
        <dbReference type="SAM" id="MobiDB-lite"/>
    </source>
</evidence>
<proteinExistence type="predicted"/>
<evidence type="ECO:0000313" key="2">
    <source>
        <dbReference type="EMBL" id="QHT88212.1"/>
    </source>
</evidence>
<accession>A0A6C0I5Z4</accession>
<sequence>MNDSDKYIIDTFFDTIKHTRNTDPYLFKILSRNLVYEFYLELYDKLKTNYVSNTDLKNELRRIVVDIYTLINKRPDIISDIKNGNIKLFDFTDNLKKINIMKLPSQKEAERSTLFTIKSKLDTLKEKILVESDKFHPTQIPRRTVGKVIDEDKLNKVQNNLSILFKDKKDSEEIKLMAKNLVEQQPDKVKDVNIKLVEDLVQDISQKEKEIREKLKCKDDKILNKFTKKCVDKNSPMGIFMNSRNAIINEVTKENIEELAKLKINDLMKFCKKNAPNIGCVDMLTKKDLLEHVLNNINIHDKKLLCKDGKVYYKDVKECIDRRKIGQTKEKEKEKTKEKTKEKEKKEKTKEKTKKDVEMIYDNVPDDIFKDDDKMYKYYYNKLIKEAYDDGLIYKNNYKNTETNLIKLLRIIRDTAVKRINKMLSDIDIYNNAVKNKDYLYEIITDVLVLYFKKQVYADENLLTHFQENIFKDINENDLKDIYIMMKLTVQDILTRKDYSDLTKYKPQQPLQVVSLEPNRTKSNLSPDIKLVENITNKDSVVLEMIHEGIKDKLLGKKIKKMTTIRYLLKLLDNMNITFYKMLDQEREIITDENKRTLVNKYLKNNIDDKMDLIANNLIIVGLSTMTKENARIWLNTYLPIAFYKIV</sequence>
<protein>
    <submittedName>
        <fullName evidence="2">Uncharacterized protein</fullName>
    </submittedName>
</protein>
<dbReference type="EMBL" id="MN740111">
    <property type="protein sequence ID" value="QHT88212.1"/>
    <property type="molecule type" value="Genomic_DNA"/>
</dbReference>
<name>A0A6C0I5Z4_9ZZZZ</name>
<dbReference type="AlphaFoldDB" id="A0A6C0I5Z4"/>